<feature type="compositionally biased region" description="Basic and acidic residues" evidence="1">
    <location>
        <begin position="266"/>
        <end position="278"/>
    </location>
</feature>
<dbReference type="EMBL" id="WIXE01016237">
    <property type="protein sequence ID" value="KAK5972826.1"/>
    <property type="molecule type" value="Genomic_DNA"/>
</dbReference>
<dbReference type="GO" id="GO:0005886">
    <property type="term" value="C:plasma membrane"/>
    <property type="evidence" value="ECO:0007669"/>
    <property type="project" value="TreeGrafter"/>
</dbReference>
<dbReference type="Proteomes" id="UP001331761">
    <property type="component" value="Unassembled WGS sequence"/>
</dbReference>
<dbReference type="GO" id="GO:0051209">
    <property type="term" value="P:release of sequestered calcium ion into cytosol"/>
    <property type="evidence" value="ECO:0007669"/>
    <property type="project" value="TreeGrafter"/>
</dbReference>
<dbReference type="PANTHER" id="PTHR13715">
    <property type="entry name" value="RYANODINE RECEPTOR AND IP3 RECEPTOR"/>
    <property type="match status" value="1"/>
</dbReference>
<organism evidence="2 3">
    <name type="scientific">Trichostrongylus colubriformis</name>
    <name type="common">Black scour worm</name>
    <dbReference type="NCBI Taxonomy" id="6319"/>
    <lineage>
        <taxon>Eukaryota</taxon>
        <taxon>Metazoa</taxon>
        <taxon>Ecdysozoa</taxon>
        <taxon>Nematoda</taxon>
        <taxon>Chromadorea</taxon>
        <taxon>Rhabditida</taxon>
        <taxon>Rhabditina</taxon>
        <taxon>Rhabditomorpha</taxon>
        <taxon>Strongyloidea</taxon>
        <taxon>Trichostrongylidae</taxon>
        <taxon>Trichostrongylus</taxon>
    </lineage>
</organism>
<dbReference type="GO" id="GO:0070679">
    <property type="term" value="F:inositol 1,4,5 trisphosphate binding"/>
    <property type="evidence" value="ECO:0007669"/>
    <property type="project" value="TreeGrafter"/>
</dbReference>
<protein>
    <submittedName>
        <fullName evidence="2">Uncharacterized protein</fullName>
    </submittedName>
</protein>
<dbReference type="GO" id="GO:0030667">
    <property type="term" value="C:secretory granule membrane"/>
    <property type="evidence" value="ECO:0007669"/>
    <property type="project" value="TreeGrafter"/>
</dbReference>
<name>A0AAN8IGM6_TRICO</name>
<dbReference type="PANTHER" id="PTHR13715:SF102">
    <property type="entry name" value="INOSITOL 1,4,5-TRISPHOSPHATE RECEPTOR"/>
    <property type="match status" value="1"/>
</dbReference>
<dbReference type="GO" id="GO:0005789">
    <property type="term" value="C:endoplasmic reticulum membrane"/>
    <property type="evidence" value="ECO:0007669"/>
    <property type="project" value="TreeGrafter"/>
</dbReference>
<comment type="caution">
    <text evidence="2">The sequence shown here is derived from an EMBL/GenBank/DDBJ whole genome shotgun (WGS) entry which is preliminary data.</text>
</comment>
<evidence type="ECO:0000313" key="3">
    <source>
        <dbReference type="Proteomes" id="UP001331761"/>
    </source>
</evidence>
<evidence type="ECO:0000256" key="1">
    <source>
        <dbReference type="SAM" id="MobiDB-lite"/>
    </source>
</evidence>
<dbReference type="GO" id="GO:0016529">
    <property type="term" value="C:sarcoplasmic reticulum"/>
    <property type="evidence" value="ECO:0007669"/>
    <property type="project" value="TreeGrafter"/>
</dbReference>
<proteinExistence type="predicted"/>
<dbReference type="GO" id="GO:0005220">
    <property type="term" value="F:inositol 1,4,5-trisphosphate-gated calcium channel activity"/>
    <property type="evidence" value="ECO:0007669"/>
    <property type="project" value="TreeGrafter"/>
</dbReference>
<dbReference type="AlphaFoldDB" id="A0AAN8IGM6"/>
<dbReference type="GO" id="GO:0005509">
    <property type="term" value="F:calcium ion binding"/>
    <property type="evidence" value="ECO:0007669"/>
    <property type="project" value="TreeGrafter"/>
</dbReference>
<sequence>METKLIDDEVHIGWIGRPLRKLVELAESSRRIVEDAEFLDYYRHQLDLLAQMCQEQQYLAIDPPPERKLLNISQQLPADLVLRCMSDSRLPCEVRASFARLMLHLHVVRGSPLSAIRHARLWTDITSEVKVQSYKTTSVKGYSDGGRARVGDQFAVDVLSTVEDYLSSLRDSFPSGPVLHSDAASVTHNKLTYEMVTLAKALAQFGYYTFDNLLTLTKNLLNIVDNSPHSAHTARTMSHGMTMIHRVTQSMIGSGTRQIGDGVMKSSDKTSIEDSSKSKESRQLLVKTKLTVAEILQFVMDVRRDYRITMALSWFKHNFPCDEDGVLSKTANINERMAHELYEAIYQSSGHELHLDGGDGQLLLAILMQMTMSDYPPLTSIALKVLFRHFTQYQELLEDLKQVQLLVSSDDVENYRQVDRDLFILKNLTEKSELWVHGDRHHSMDGKDQEHDKT</sequence>
<feature type="region of interest" description="Disordered" evidence="1">
    <location>
        <begin position="256"/>
        <end position="278"/>
    </location>
</feature>
<dbReference type="GO" id="GO:0035091">
    <property type="term" value="F:phosphatidylinositol binding"/>
    <property type="evidence" value="ECO:0007669"/>
    <property type="project" value="TreeGrafter"/>
</dbReference>
<evidence type="ECO:0000313" key="2">
    <source>
        <dbReference type="EMBL" id="KAK5972826.1"/>
    </source>
</evidence>
<gene>
    <name evidence="2" type="ORF">GCK32_012131</name>
</gene>
<dbReference type="InterPro" id="IPR015925">
    <property type="entry name" value="Ryanodine_IP3_receptor"/>
</dbReference>
<accession>A0AAN8IGM6</accession>
<keyword evidence="3" id="KW-1185">Reference proteome</keyword>
<reference evidence="2 3" key="1">
    <citation type="submission" date="2019-10" db="EMBL/GenBank/DDBJ databases">
        <title>Assembly and Annotation for the nematode Trichostrongylus colubriformis.</title>
        <authorList>
            <person name="Martin J."/>
        </authorList>
    </citation>
    <scope>NUCLEOTIDE SEQUENCE [LARGE SCALE GENOMIC DNA]</scope>
    <source>
        <strain evidence="2">G859</strain>
        <tissue evidence="2">Whole worm</tissue>
    </source>
</reference>